<evidence type="ECO:0000313" key="2">
    <source>
        <dbReference type="EMBL" id="EPE10104.1"/>
    </source>
</evidence>
<protein>
    <submittedName>
        <fullName evidence="2">Uncharacterized protein</fullName>
    </submittedName>
</protein>
<accession>S3C9C3</accession>
<feature type="compositionally biased region" description="Polar residues" evidence="1">
    <location>
        <begin position="1"/>
        <end position="10"/>
    </location>
</feature>
<dbReference type="Proteomes" id="UP000016923">
    <property type="component" value="Unassembled WGS sequence"/>
</dbReference>
<feature type="compositionally biased region" description="Low complexity" evidence="1">
    <location>
        <begin position="58"/>
        <end position="68"/>
    </location>
</feature>
<dbReference type="HOGENOM" id="CLU_1907287_0_0_1"/>
<organism evidence="2 3">
    <name type="scientific">Ophiostoma piceae (strain UAMH 11346)</name>
    <name type="common">Sap stain fungus</name>
    <dbReference type="NCBI Taxonomy" id="1262450"/>
    <lineage>
        <taxon>Eukaryota</taxon>
        <taxon>Fungi</taxon>
        <taxon>Dikarya</taxon>
        <taxon>Ascomycota</taxon>
        <taxon>Pezizomycotina</taxon>
        <taxon>Sordariomycetes</taxon>
        <taxon>Sordariomycetidae</taxon>
        <taxon>Ophiostomatales</taxon>
        <taxon>Ophiostomataceae</taxon>
        <taxon>Ophiostoma</taxon>
    </lineage>
</organism>
<name>S3C9C3_OPHP1</name>
<evidence type="ECO:0000313" key="3">
    <source>
        <dbReference type="Proteomes" id="UP000016923"/>
    </source>
</evidence>
<dbReference type="AlphaFoldDB" id="S3C9C3"/>
<sequence>MPATERNTSIRLDALGGGSVRAETIGERRLDSTASNSGGNGKFRVFTMGYIETVVPYSASSQEQSAESPGRAIERQLHRKPLRSNEAAAAGLQTDDKLANESEQAARRTQKARDHSPQQTSRAGTRRMATRDE</sequence>
<gene>
    <name evidence="2" type="ORF">F503_05199</name>
</gene>
<evidence type="ECO:0000256" key="1">
    <source>
        <dbReference type="SAM" id="MobiDB-lite"/>
    </source>
</evidence>
<feature type="region of interest" description="Disordered" evidence="1">
    <location>
        <begin position="1"/>
        <end position="42"/>
    </location>
</feature>
<reference evidence="2 3" key="1">
    <citation type="journal article" date="2013" name="BMC Genomics">
        <title>The genome and transcriptome of the pine saprophyte Ophiostoma piceae, and a comparison with the bark beetle-associated pine pathogen Grosmannia clavigera.</title>
        <authorList>
            <person name="Haridas S."/>
            <person name="Wang Y."/>
            <person name="Lim L."/>
            <person name="Massoumi Alamouti S."/>
            <person name="Jackman S."/>
            <person name="Docking R."/>
            <person name="Robertson G."/>
            <person name="Birol I."/>
            <person name="Bohlmann J."/>
            <person name="Breuil C."/>
        </authorList>
    </citation>
    <scope>NUCLEOTIDE SEQUENCE [LARGE SCALE GENOMIC DNA]</scope>
    <source>
        <strain evidence="2 3">UAMH 11346</strain>
    </source>
</reference>
<feature type="region of interest" description="Disordered" evidence="1">
    <location>
        <begin position="58"/>
        <end position="133"/>
    </location>
</feature>
<proteinExistence type="predicted"/>
<dbReference type="EMBL" id="KE148146">
    <property type="protein sequence ID" value="EPE10104.1"/>
    <property type="molecule type" value="Genomic_DNA"/>
</dbReference>
<dbReference type="VEuPathDB" id="FungiDB:F503_05199"/>
<feature type="compositionally biased region" description="Basic and acidic residues" evidence="1">
    <location>
        <begin position="94"/>
        <end position="116"/>
    </location>
</feature>
<keyword evidence="3" id="KW-1185">Reference proteome</keyword>